<dbReference type="PANTHER" id="PTHR30250:SF11">
    <property type="entry name" value="O-ANTIGEN TRANSPORTER-RELATED"/>
    <property type="match status" value="1"/>
</dbReference>
<dbReference type="InterPro" id="IPR002797">
    <property type="entry name" value="Polysacc_synth"/>
</dbReference>
<dbReference type="AlphaFoldDB" id="A0A646HHB9"/>
<evidence type="ECO:0000256" key="3">
    <source>
        <dbReference type="ARBA" id="ARBA00022692"/>
    </source>
</evidence>
<dbReference type="Proteomes" id="UP000420635">
    <property type="component" value="Unassembled WGS sequence"/>
</dbReference>
<evidence type="ECO:0000313" key="6">
    <source>
        <dbReference type="EMBL" id="MQN89358.1"/>
    </source>
</evidence>
<dbReference type="Pfam" id="PF01943">
    <property type="entry name" value="Polysacc_synt"/>
    <property type="match status" value="1"/>
</dbReference>
<sequence>MAKSIKKNLIYNIILNVLNVLFPLVTAPYVARVLLPENVGLFNFANTYAGYFALVAALGIPTYGVREVAKRRDDKSALQNLFSEIFTINVLSTIVVSLVFILSLYLVGQLRENILFFLVAGIVIYTKPFSIEWFYQGLENFGFITIRSLVVKVLCVTSLFLFVHDVHDVLIYLLISVFATILNQIWNFAVLLKTGIKLKLKFTGLRQHIRSLLLLFASAIAVSIYTILDTIMLGFMSNYSEVAFYNNATHISKSFLAIVTSLSIVAMPRLSYYMQNNEWEEINILMKKSFGIVAFLAIPIAMGIISIAPTFIPLFLGDAFRGAILPLQIMALVIIAIGFNNLTGVQVLIGLGHDKLFLYSVLTGTFSNFAMNCCLIPFYGAKGAAIASVTAEFLILSVTYYFVKKKTPIHIDGFSDILKSFVGGILLCITSLVILRYIQGWGYVIVYVIMSAFVYLISQLILKNNSLLLFKSIIFKKLKK</sequence>
<protein>
    <submittedName>
        <fullName evidence="6">Flippase</fullName>
    </submittedName>
</protein>
<evidence type="ECO:0000256" key="4">
    <source>
        <dbReference type="ARBA" id="ARBA00022989"/>
    </source>
</evidence>
<accession>A0A646HHB9</accession>
<comment type="caution">
    <text evidence="6">The sequence shown here is derived from an EMBL/GenBank/DDBJ whole genome shotgun (WGS) entry which is preliminary data.</text>
</comment>
<evidence type="ECO:0000313" key="7">
    <source>
        <dbReference type="Proteomes" id="UP000420635"/>
    </source>
</evidence>
<dbReference type="EMBL" id="VZBQ01000059">
    <property type="protein sequence ID" value="MQN89358.1"/>
    <property type="molecule type" value="Genomic_DNA"/>
</dbReference>
<reference evidence="7" key="1">
    <citation type="submission" date="2019-09" db="EMBL/GenBank/DDBJ databases">
        <title>Distinct polysaccharide growth profiles of human intestinal Prevotella copri isolates.</title>
        <authorList>
            <person name="Fehlner-Peach H."/>
            <person name="Magnabosco C."/>
            <person name="Raghavan V."/>
            <person name="Scher J.U."/>
            <person name="Tett A."/>
            <person name="Cox L.M."/>
            <person name="Gottsegen C."/>
            <person name="Watters A."/>
            <person name="Wiltshire- Gordon J.D."/>
            <person name="Segata N."/>
            <person name="Bonneau R."/>
            <person name="Littman D.R."/>
        </authorList>
    </citation>
    <scope>NUCLEOTIDE SEQUENCE [LARGE SCALE GENOMIC DNA]</scope>
    <source>
        <strain evidence="7">iP54</strain>
    </source>
</reference>
<dbReference type="GO" id="GO:0005886">
    <property type="term" value="C:plasma membrane"/>
    <property type="evidence" value="ECO:0007669"/>
    <property type="project" value="UniProtKB-SubCell"/>
</dbReference>
<dbReference type="InterPro" id="IPR050833">
    <property type="entry name" value="Poly_Biosynth_Transport"/>
</dbReference>
<evidence type="ECO:0000256" key="2">
    <source>
        <dbReference type="ARBA" id="ARBA00022475"/>
    </source>
</evidence>
<gene>
    <name evidence="6" type="ORF">F7D59_05685</name>
</gene>
<dbReference type="RefSeq" id="WP_153113127.1">
    <property type="nucleotide sequence ID" value="NZ_VZAS01000071.1"/>
</dbReference>
<dbReference type="PANTHER" id="PTHR30250">
    <property type="entry name" value="PST FAMILY PREDICTED COLANIC ACID TRANSPORTER"/>
    <property type="match status" value="1"/>
</dbReference>
<comment type="subcellular location">
    <subcellularLocation>
        <location evidence="1">Cell membrane</location>
        <topology evidence="1">Multi-pass membrane protein</topology>
    </subcellularLocation>
</comment>
<name>A0A646HHB9_9BACT</name>
<organism evidence="6 7">
    <name type="scientific">Segatella copri</name>
    <dbReference type="NCBI Taxonomy" id="165179"/>
    <lineage>
        <taxon>Bacteria</taxon>
        <taxon>Pseudomonadati</taxon>
        <taxon>Bacteroidota</taxon>
        <taxon>Bacteroidia</taxon>
        <taxon>Bacteroidales</taxon>
        <taxon>Prevotellaceae</taxon>
        <taxon>Segatella</taxon>
    </lineage>
</organism>
<keyword evidence="3" id="KW-0812">Transmembrane</keyword>
<keyword evidence="2" id="KW-1003">Cell membrane</keyword>
<proteinExistence type="predicted"/>
<evidence type="ECO:0000256" key="5">
    <source>
        <dbReference type="ARBA" id="ARBA00023136"/>
    </source>
</evidence>
<keyword evidence="4" id="KW-1133">Transmembrane helix</keyword>
<dbReference type="CDD" id="cd13128">
    <property type="entry name" value="MATE_Wzx_like"/>
    <property type="match status" value="1"/>
</dbReference>
<keyword evidence="5" id="KW-0472">Membrane</keyword>
<evidence type="ECO:0000256" key="1">
    <source>
        <dbReference type="ARBA" id="ARBA00004651"/>
    </source>
</evidence>